<dbReference type="Gene3D" id="3.40.1350.10">
    <property type="match status" value="1"/>
</dbReference>
<evidence type="ECO:0000313" key="1">
    <source>
        <dbReference type="EMBL" id="AFX93388.1"/>
    </source>
</evidence>
<dbReference type="Pfam" id="PF24608">
    <property type="entry name" value="PDDEXK_15"/>
    <property type="match status" value="1"/>
</dbReference>
<organism evidence="1 2">
    <name type="scientific">Staphylococcus phage Team1</name>
    <dbReference type="NCBI Taxonomy" id="1262512"/>
    <lineage>
        <taxon>Viruses</taxon>
        <taxon>Duplodnaviria</taxon>
        <taxon>Heunggongvirae</taxon>
        <taxon>Uroviricota</taxon>
        <taxon>Caudoviricetes</taxon>
        <taxon>Herelleviridae</taxon>
        <taxon>Twortvirinae</taxon>
        <taxon>Kayvirus</taxon>
        <taxon>Kayvirus G1</taxon>
    </lineage>
</organism>
<protein>
    <submittedName>
        <fullName evidence="1">Resolvase</fullName>
    </submittedName>
</protein>
<dbReference type="EMBL" id="KC012913">
    <property type="protein sequence ID" value="AFX93388.1"/>
    <property type="molecule type" value="Genomic_DNA"/>
</dbReference>
<proteinExistence type="predicted"/>
<dbReference type="RefSeq" id="YP_009098272.1">
    <property type="nucleotide sequence ID" value="NC_025417.1"/>
</dbReference>
<dbReference type="KEGG" id="vg:22276535"/>
<dbReference type="InterPro" id="IPR011856">
    <property type="entry name" value="tRNA_endonuc-like_dom_sf"/>
</dbReference>
<dbReference type="GO" id="GO:0003676">
    <property type="term" value="F:nucleic acid binding"/>
    <property type="evidence" value="ECO:0007669"/>
    <property type="project" value="InterPro"/>
</dbReference>
<dbReference type="InterPro" id="IPR056931">
    <property type="entry name" value="D14-like"/>
</dbReference>
<sequence>MTNSKKKGDTFERKIAKELTAWWGYQFNRSPQSGGASWGKDNNAVGDIVVPQEANFPLVVECKHREEWTIDNVLLNNREPHTWWEQVINDSSKVNKTPCLIFTRNRAQSYVALPYDEKVYEDLRNNEYPVMRTDFIIDNIRKDKFFYDVLITTMNGLTSFTPSYIISCYDKKDIKPYKKVESNLSEVSKHEDELINDLLSDI</sequence>
<evidence type="ECO:0000313" key="2">
    <source>
        <dbReference type="Proteomes" id="UP000028568"/>
    </source>
</evidence>
<name>A0A075BEQ9_9CAUD</name>
<dbReference type="Proteomes" id="UP000028568">
    <property type="component" value="Segment"/>
</dbReference>
<dbReference type="GeneID" id="22276535"/>
<reference evidence="1 2" key="1">
    <citation type="journal article" date="2014" name="PLoS ONE">
        <title>Improving the Safety of Staphylococcus aureus Polyvalent Phages by Their Production on a Staphylococcus xylosus Strain.</title>
        <authorList>
            <person name="El Haddad L."/>
            <person name="Ben Abdallah N."/>
            <person name="Plante P.L."/>
            <person name="Dumaresq J."/>
            <person name="Katsarava R."/>
            <person name="Labrie S."/>
            <person name="Corbeil J."/>
            <person name="St-Gelais D."/>
            <person name="Moineau S."/>
        </authorList>
    </citation>
    <scope>NUCLEOTIDE SEQUENCE [LARGE SCALE GENOMIC DNA]</scope>
</reference>
<accession>A0A075BEQ9</accession>